<name>Q2JET5_FRACC</name>
<proteinExistence type="inferred from homology"/>
<dbReference type="GO" id="GO:0016104">
    <property type="term" value="P:triterpenoid biosynthetic process"/>
    <property type="evidence" value="ECO:0007669"/>
    <property type="project" value="InterPro"/>
</dbReference>
<dbReference type="PANTHER" id="PTHR11764:SF20">
    <property type="entry name" value="LANOSTEROL SYNTHASE"/>
    <property type="match status" value="1"/>
</dbReference>
<dbReference type="GO" id="GO:0005811">
    <property type="term" value="C:lipid droplet"/>
    <property type="evidence" value="ECO:0007669"/>
    <property type="project" value="InterPro"/>
</dbReference>
<evidence type="ECO:0000256" key="2">
    <source>
        <dbReference type="ARBA" id="ARBA00009755"/>
    </source>
</evidence>
<dbReference type="STRING" id="106370.Francci3_0823"/>
<dbReference type="KEGG" id="fra:Francci3_0823"/>
<feature type="domain" description="Squalene cyclase N-terminal" evidence="6">
    <location>
        <begin position="82"/>
        <end position="364"/>
    </location>
</feature>
<reference evidence="7 8" key="1">
    <citation type="journal article" date="2007" name="Genome Res.">
        <title>Genome characteristics of facultatively symbiotic Frankia sp. strains reflect host range and host plant biogeography.</title>
        <authorList>
            <person name="Normand P."/>
            <person name="Lapierre P."/>
            <person name="Tisa L.S."/>
            <person name="Gogarten J.P."/>
            <person name="Alloisio N."/>
            <person name="Bagnarol E."/>
            <person name="Bassi C.A."/>
            <person name="Berry A.M."/>
            <person name="Bickhart D.M."/>
            <person name="Choisne N."/>
            <person name="Couloux A."/>
            <person name="Cournoyer B."/>
            <person name="Cruveiller S."/>
            <person name="Daubin V."/>
            <person name="Demange N."/>
            <person name="Francino M.P."/>
            <person name="Goltsman E."/>
            <person name="Huang Y."/>
            <person name="Kopp O.R."/>
            <person name="Labarre L."/>
            <person name="Lapidus A."/>
            <person name="Lavire C."/>
            <person name="Marechal J."/>
            <person name="Martinez M."/>
            <person name="Mastronunzio J.E."/>
            <person name="Mullin B.C."/>
            <person name="Niemann J."/>
            <person name="Pujic P."/>
            <person name="Rawnsley T."/>
            <person name="Rouy Z."/>
            <person name="Schenowitz C."/>
            <person name="Sellstedt A."/>
            <person name="Tavares F."/>
            <person name="Tomkins J.P."/>
            <person name="Vallenet D."/>
            <person name="Valverde C."/>
            <person name="Wall L.G."/>
            <person name="Wang Y."/>
            <person name="Medigue C."/>
            <person name="Benson D.R."/>
        </authorList>
    </citation>
    <scope>NUCLEOTIDE SEQUENCE [LARGE SCALE GENOMIC DNA]</scope>
    <source>
        <strain evidence="8">DSM 45818 / CECT 9043 / CcI3</strain>
    </source>
</reference>
<dbReference type="CDD" id="cd02892">
    <property type="entry name" value="SQCY_1"/>
    <property type="match status" value="1"/>
</dbReference>
<dbReference type="UniPathway" id="UPA00337"/>
<dbReference type="PhylomeDB" id="Q2JET5"/>
<dbReference type="AlphaFoldDB" id="Q2JET5"/>
<keyword evidence="3" id="KW-0677">Repeat</keyword>
<dbReference type="Proteomes" id="UP000001937">
    <property type="component" value="Chromosome"/>
</dbReference>
<gene>
    <name evidence="7" type="ordered locus">Francci3_0823</name>
</gene>
<evidence type="ECO:0000259" key="5">
    <source>
        <dbReference type="Pfam" id="PF13243"/>
    </source>
</evidence>
<evidence type="ECO:0000256" key="1">
    <source>
        <dbReference type="ARBA" id="ARBA00004999"/>
    </source>
</evidence>
<evidence type="ECO:0000313" key="7">
    <source>
        <dbReference type="EMBL" id="ABD10207.1"/>
    </source>
</evidence>
<dbReference type="SUPFAM" id="SSF48239">
    <property type="entry name" value="Terpenoid cyclases/Protein prenyltransferases"/>
    <property type="match status" value="2"/>
</dbReference>
<dbReference type="RefSeq" id="WP_011435276.1">
    <property type="nucleotide sequence ID" value="NC_007777.1"/>
</dbReference>
<sequence>MSLTSDPSPAAPKAAKSSKRVNIPAPATPDAYGISRSSPPLSGGGVSGGGVSGGGAATADGTPPTTQTSVDPDLAAAMTAANQARDHLLGLQSEEGWWKGDLETNVTIDAEHLFMKQFLGIRTEEETEPIARWVRSQQLADGGWATYYGGPAELSTTVEAYIALRLAGDEPDAPHMAAAAALIRSQGGVAAARVFTRIWLATFGEWSWDDVPVLPPELIFLPSWFPLNVYDFGCWARQTIVALTIVGSLRPVRDLGFSIDEIKVAAPVTPPKPAPLHSWEGAFERLDAILHRYERRPIKVLRTLALRRATEWVVARQEADGCWGGIQPPWIYSVMALHLMGYPLNHPVIATAFRGMERYIIRRETPEGPTAQIEACQSPVWDTALAVVALSDAGVPADHPAMVRAGRWLVDEEVRVAGDWAVRRPALAPGGWAFEFDNDFYPDTDDTAEVVLALRRLLGGSHVTPGGTVTPSGSVTPGGTAELSPAARDRASRGLAAVDPQLAGAMRAAAARGVDWSVGMRSSDGAWGAFDADNVRTLTAKIPFCDFGEVVDPPSADVTAHIVEMLADLGRSDHPITRRAVQWLLDNQEPGGSWFGRWGINHVYGTGAVVPALIAAGVPADHPAITAAVRWLLEHQSPDGGWGEDPRSYDDPAWIGRGELTASQTAWALLALLAVDPHSKAVKRGVRWLCETQRPDGTWDEPQFTGTGFPGDFYLNYHLYRLVFPLTALGRYVTLTGVATP</sequence>
<evidence type="ECO:0000259" key="6">
    <source>
        <dbReference type="Pfam" id="PF13249"/>
    </source>
</evidence>
<feature type="domain" description="Squalene cyclase C-terminal" evidence="5">
    <location>
        <begin position="378"/>
        <end position="457"/>
    </location>
</feature>
<dbReference type="HOGENOM" id="CLU_019345_0_0_11"/>
<dbReference type="InterPro" id="IPR032696">
    <property type="entry name" value="SQ_cyclase_C"/>
</dbReference>
<dbReference type="PANTHER" id="PTHR11764">
    <property type="entry name" value="TERPENE CYCLASE/MUTASE FAMILY MEMBER"/>
    <property type="match status" value="1"/>
</dbReference>
<dbReference type="OrthoDB" id="9758578at2"/>
<dbReference type="NCBIfam" id="TIGR01787">
    <property type="entry name" value="squalene_cyclas"/>
    <property type="match status" value="1"/>
</dbReference>
<dbReference type="SFLD" id="SFLDG01016">
    <property type="entry name" value="Prenyltransferase_Like_2"/>
    <property type="match status" value="1"/>
</dbReference>
<dbReference type="eggNOG" id="COG1657">
    <property type="taxonomic scope" value="Bacteria"/>
</dbReference>
<feature type="domain" description="Squalene cyclase C-terminal" evidence="5">
    <location>
        <begin position="504"/>
        <end position="733"/>
    </location>
</feature>
<accession>Q2JET5</accession>
<feature type="compositionally biased region" description="Low complexity" evidence="4">
    <location>
        <begin position="57"/>
        <end position="69"/>
    </location>
</feature>
<evidence type="ECO:0000313" key="8">
    <source>
        <dbReference type="Proteomes" id="UP000001937"/>
    </source>
</evidence>
<keyword evidence="8" id="KW-1185">Reference proteome</keyword>
<comment type="pathway">
    <text evidence="1">Secondary metabolite biosynthesis; hopanoid biosynthesis.</text>
</comment>
<dbReference type="Pfam" id="PF13243">
    <property type="entry name" value="SQHop_cyclase_C"/>
    <property type="match status" value="2"/>
</dbReference>
<dbReference type="InterPro" id="IPR008930">
    <property type="entry name" value="Terpenoid_cyclase/PrenylTrfase"/>
</dbReference>
<dbReference type="Pfam" id="PF13249">
    <property type="entry name" value="SQHop_cyclase_N"/>
    <property type="match status" value="1"/>
</dbReference>
<feature type="region of interest" description="Disordered" evidence="4">
    <location>
        <begin position="464"/>
        <end position="490"/>
    </location>
</feature>
<evidence type="ECO:0000256" key="4">
    <source>
        <dbReference type="SAM" id="MobiDB-lite"/>
    </source>
</evidence>
<dbReference type="InterPro" id="IPR032697">
    <property type="entry name" value="SQ_cyclase_N"/>
</dbReference>
<feature type="compositionally biased region" description="Gly residues" evidence="4">
    <location>
        <begin position="42"/>
        <end position="56"/>
    </location>
</feature>
<protein>
    <submittedName>
        <fullName evidence="7">Squalene cyclase</fullName>
    </submittedName>
</protein>
<dbReference type="GO" id="GO:0016866">
    <property type="term" value="F:intramolecular transferase activity"/>
    <property type="evidence" value="ECO:0007669"/>
    <property type="project" value="InterPro"/>
</dbReference>
<dbReference type="EMBL" id="CP000249">
    <property type="protein sequence ID" value="ABD10207.1"/>
    <property type="molecule type" value="Genomic_DNA"/>
</dbReference>
<dbReference type="InterPro" id="IPR018333">
    <property type="entry name" value="Squalene_cyclase"/>
</dbReference>
<feature type="compositionally biased region" description="Polar residues" evidence="4">
    <location>
        <begin position="467"/>
        <end position="477"/>
    </location>
</feature>
<organism evidence="7 8">
    <name type="scientific">Frankia casuarinae (strain DSM 45818 / CECT 9043 / HFP020203 / CcI3)</name>
    <dbReference type="NCBI Taxonomy" id="106370"/>
    <lineage>
        <taxon>Bacteria</taxon>
        <taxon>Bacillati</taxon>
        <taxon>Actinomycetota</taxon>
        <taxon>Actinomycetes</taxon>
        <taxon>Frankiales</taxon>
        <taxon>Frankiaceae</taxon>
        <taxon>Frankia</taxon>
    </lineage>
</organism>
<evidence type="ECO:0000256" key="3">
    <source>
        <dbReference type="ARBA" id="ARBA00022737"/>
    </source>
</evidence>
<dbReference type="Gene3D" id="1.50.10.20">
    <property type="match status" value="2"/>
</dbReference>
<feature type="region of interest" description="Disordered" evidence="4">
    <location>
        <begin position="1"/>
        <end position="70"/>
    </location>
</feature>
<comment type="similarity">
    <text evidence="2">Belongs to the terpene cyclase/mutase family.</text>
</comment>